<feature type="compositionally biased region" description="Basic and acidic residues" evidence="1">
    <location>
        <begin position="27"/>
        <end position="58"/>
    </location>
</feature>
<feature type="region of interest" description="Disordered" evidence="1">
    <location>
        <begin position="16"/>
        <end position="61"/>
    </location>
</feature>
<gene>
    <name evidence="2" type="ORF">E2C01_084713</name>
</gene>
<dbReference type="Proteomes" id="UP000324222">
    <property type="component" value="Unassembled WGS sequence"/>
</dbReference>
<accession>A0A5B7JBM8</accession>
<protein>
    <submittedName>
        <fullName evidence="2">Uncharacterized protein</fullName>
    </submittedName>
</protein>
<dbReference type="EMBL" id="VSRR010082049">
    <property type="protein sequence ID" value="MPC89754.1"/>
    <property type="molecule type" value="Genomic_DNA"/>
</dbReference>
<sequence length="104" mass="11761">MQRWYHRDVKQRYGTIFPLQRAGEGASVEREGPGSKGREEEGKGRKGSTSEEGERCPGKGEGYAFILISKKEEEEWKGKREKKCGGKVFHDNPAAETKGTRMKE</sequence>
<name>A0A5B7JBM8_PORTR</name>
<evidence type="ECO:0000313" key="3">
    <source>
        <dbReference type="Proteomes" id="UP000324222"/>
    </source>
</evidence>
<evidence type="ECO:0000313" key="2">
    <source>
        <dbReference type="EMBL" id="MPC89754.1"/>
    </source>
</evidence>
<proteinExistence type="predicted"/>
<organism evidence="2 3">
    <name type="scientific">Portunus trituberculatus</name>
    <name type="common">Swimming crab</name>
    <name type="synonym">Neptunus trituberculatus</name>
    <dbReference type="NCBI Taxonomy" id="210409"/>
    <lineage>
        <taxon>Eukaryota</taxon>
        <taxon>Metazoa</taxon>
        <taxon>Ecdysozoa</taxon>
        <taxon>Arthropoda</taxon>
        <taxon>Crustacea</taxon>
        <taxon>Multicrustacea</taxon>
        <taxon>Malacostraca</taxon>
        <taxon>Eumalacostraca</taxon>
        <taxon>Eucarida</taxon>
        <taxon>Decapoda</taxon>
        <taxon>Pleocyemata</taxon>
        <taxon>Brachyura</taxon>
        <taxon>Eubrachyura</taxon>
        <taxon>Portunoidea</taxon>
        <taxon>Portunidae</taxon>
        <taxon>Portuninae</taxon>
        <taxon>Portunus</taxon>
    </lineage>
</organism>
<keyword evidence="3" id="KW-1185">Reference proteome</keyword>
<reference evidence="2 3" key="1">
    <citation type="submission" date="2019-05" db="EMBL/GenBank/DDBJ databases">
        <title>Another draft genome of Portunus trituberculatus and its Hox gene families provides insights of decapod evolution.</title>
        <authorList>
            <person name="Jeong J.-H."/>
            <person name="Song I."/>
            <person name="Kim S."/>
            <person name="Choi T."/>
            <person name="Kim D."/>
            <person name="Ryu S."/>
            <person name="Kim W."/>
        </authorList>
    </citation>
    <scope>NUCLEOTIDE SEQUENCE [LARGE SCALE GENOMIC DNA]</scope>
    <source>
        <tissue evidence="2">Muscle</tissue>
    </source>
</reference>
<evidence type="ECO:0000256" key="1">
    <source>
        <dbReference type="SAM" id="MobiDB-lite"/>
    </source>
</evidence>
<feature type="region of interest" description="Disordered" evidence="1">
    <location>
        <begin position="76"/>
        <end position="104"/>
    </location>
</feature>
<comment type="caution">
    <text evidence="2">The sequence shown here is derived from an EMBL/GenBank/DDBJ whole genome shotgun (WGS) entry which is preliminary data.</text>
</comment>
<dbReference type="AlphaFoldDB" id="A0A5B7JBM8"/>